<accession>A0A8J2T8Z2</accession>
<evidence type="ECO:0000256" key="1">
    <source>
        <dbReference type="SAM" id="MobiDB-lite"/>
    </source>
</evidence>
<gene>
    <name evidence="2" type="ORF">BN860_06612g</name>
</gene>
<dbReference type="AlphaFoldDB" id="A0A8J2T8Z2"/>
<keyword evidence="3" id="KW-1185">Reference proteome</keyword>
<feature type="compositionally biased region" description="Basic and acidic residues" evidence="1">
    <location>
        <begin position="138"/>
        <end position="148"/>
    </location>
</feature>
<feature type="compositionally biased region" description="Basic and acidic residues" evidence="1">
    <location>
        <begin position="39"/>
        <end position="49"/>
    </location>
</feature>
<dbReference type="InterPro" id="IPR020401">
    <property type="entry name" value="mRNA_transport_factor_GFD1"/>
</dbReference>
<feature type="region of interest" description="Disordered" evidence="1">
    <location>
        <begin position="1"/>
        <end position="221"/>
    </location>
</feature>
<sequence>MVLESKWADAPNEDVKLEQPKNIKHIKKQPQNFASSEETSGRLDGTGKKDRGKKHSSRKTTGSDRSIGAMSGPSRPQNQPQAIRGQSDKVHQLEEHRQEHRQEHRHEHRQEHKQEHRHEHRQEHKHGHKQDHRHNHTHQQELQDEHGRDRHQHKQQYKQQNKQQHKQQQHTHQGQNDSEGKRHSNFHPHLHPHPRQHDHRHQHELPRPQTHPQTRLVFSTKDTALKNVKAELVSSKAIPKSDILKQRIEEQRRILEEKQHKKEQDDLLKSFLNGDDTLQWDEDEEDQIIEKLNRSLKV</sequence>
<name>A0A8J2T8Z2_ZYGB2</name>
<feature type="compositionally biased region" description="Basic residues" evidence="1">
    <location>
        <begin position="123"/>
        <end position="137"/>
    </location>
</feature>
<dbReference type="EMBL" id="HG316457">
    <property type="protein sequence ID" value="CDF89534.1"/>
    <property type="molecule type" value="Genomic_DNA"/>
</dbReference>
<protein>
    <submittedName>
        <fullName evidence="2">ZYBA0S04-06612g1_1</fullName>
    </submittedName>
</protein>
<dbReference type="Pfam" id="PF17331">
    <property type="entry name" value="GFD1"/>
    <property type="match status" value="1"/>
</dbReference>
<organism evidence="2 3">
    <name type="scientific">Zygosaccharomyces bailii (strain CLIB 213 / ATCC 58445 / CBS 680 / BCRC 21525 / NBRC 1098 / NCYC 1416 / NRRL Y-2227)</name>
    <dbReference type="NCBI Taxonomy" id="1333698"/>
    <lineage>
        <taxon>Eukaryota</taxon>
        <taxon>Fungi</taxon>
        <taxon>Dikarya</taxon>
        <taxon>Ascomycota</taxon>
        <taxon>Saccharomycotina</taxon>
        <taxon>Saccharomycetes</taxon>
        <taxon>Saccharomycetales</taxon>
        <taxon>Saccharomycetaceae</taxon>
        <taxon>Zygosaccharomyces</taxon>
    </lineage>
</organism>
<dbReference type="OrthoDB" id="10504592at2759"/>
<evidence type="ECO:0000313" key="3">
    <source>
        <dbReference type="Proteomes" id="UP000019375"/>
    </source>
</evidence>
<dbReference type="Proteomes" id="UP000019375">
    <property type="component" value="Unassembled WGS sequence"/>
</dbReference>
<feature type="compositionally biased region" description="Polar residues" evidence="1">
    <location>
        <begin position="29"/>
        <end position="38"/>
    </location>
</feature>
<proteinExistence type="predicted"/>
<feature type="compositionally biased region" description="Basic and acidic residues" evidence="1">
    <location>
        <begin position="86"/>
        <end position="122"/>
    </location>
</feature>
<feature type="compositionally biased region" description="Polar residues" evidence="1">
    <location>
        <begin position="210"/>
        <end position="221"/>
    </location>
</feature>
<reference evidence="3" key="1">
    <citation type="journal article" date="2013" name="Genome Announc.">
        <title>Genome sequence of the food spoilage yeast Zygosaccharomyces bailii CLIB 213(T).</title>
        <authorList>
            <person name="Galeote V."/>
            <person name="Bigey F."/>
            <person name="Devillers H."/>
            <person name="Neuveglise C."/>
            <person name="Dequin S."/>
        </authorList>
    </citation>
    <scope>NUCLEOTIDE SEQUENCE [LARGE SCALE GENOMIC DNA]</scope>
    <source>
        <strain evidence="3">CLIB 213 / ATCC 58445 / CBS 680 / CCRC 21525 / NBRC 1098 / NCYC 1416 / NRRL Y-2227</strain>
    </source>
</reference>
<feature type="compositionally biased region" description="Basic residues" evidence="1">
    <location>
        <begin position="183"/>
        <end position="200"/>
    </location>
</feature>
<evidence type="ECO:0000313" key="2">
    <source>
        <dbReference type="EMBL" id="CDF89534.1"/>
    </source>
</evidence>